<evidence type="ECO:0000313" key="1">
    <source>
        <dbReference type="EMBL" id="EHK53933.1"/>
    </source>
</evidence>
<evidence type="ECO:0000313" key="2">
    <source>
        <dbReference type="Proteomes" id="UP000003250"/>
    </source>
</evidence>
<organism evidence="1 2">
    <name type="scientific">Mesorhizobium alhagi CCNWXJ12-2</name>
    <dbReference type="NCBI Taxonomy" id="1107882"/>
    <lineage>
        <taxon>Bacteria</taxon>
        <taxon>Pseudomonadati</taxon>
        <taxon>Pseudomonadota</taxon>
        <taxon>Alphaproteobacteria</taxon>
        <taxon>Hyphomicrobiales</taxon>
        <taxon>Phyllobacteriaceae</taxon>
        <taxon>Allomesorhizobium</taxon>
    </lineage>
</organism>
<keyword evidence="2" id="KW-1185">Reference proteome</keyword>
<dbReference type="EMBL" id="AHAM01000245">
    <property type="protein sequence ID" value="EHK53933.1"/>
    <property type="molecule type" value="Genomic_DNA"/>
</dbReference>
<name>H0HZA1_9HYPH</name>
<protein>
    <submittedName>
        <fullName evidence="1">Uncharacterized protein</fullName>
    </submittedName>
</protein>
<reference evidence="1 2" key="1">
    <citation type="journal article" date="2012" name="J. Bacteriol.">
        <title>Draft Genome Sequence of Mesorhizobium alhagi CCNWXJ12-2T, a Novel Salt-Resistant Species Isolated from the Desert of Northwestern China.</title>
        <authorList>
            <person name="Zhou M."/>
            <person name="Chen W."/>
            <person name="Chen H."/>
            <person name="Wei G."/>
        </authorList>
    </citation>
    <scope>NUCLEOTIDE SEQUENCE [LARGE SCALE GENOMIC DNA]</scope>
    <source>
        <strain evidence="1 2">CCNWXJ12-2</strain>
    </source>
</reference>
<dbReference type="AlphaFoldDB" id="H0HZA1"/>
<dbReference type="Proteomes" id="UP000003250">
    <property type="component" value="Unassembled WGS sequence"/>
</dbReference>
<accession>H0HZA1</accession>
<sequence>MGDERQGLIRDLLAEVFKGGIGRITTLAKRATARETMKAWRAITLSPMQSPMQ</sequence>
<gene>
    <name evidence="1" type="ORF">MAXJ12_27688</name>
</gene>
<proteinExistence type="predicted"/>